<sequence>MLKTFLSWDDRQLPDGTVIWSAPTGHVYVTTPGCALLFPVLMTPTGEVHHHQLPASRQCGDRSAMMPKRRHTRAQNHANYVAAERRRNRTKREARQAALTGGPAPPGIDPNDEPPPF</sequence>
<dbReference type="Proteomes" id="UP000179734">
    <property type="component" value="Unassembled WGS sequence"/>
</dbReference>
<evidence type="ECO:0000313" key="3">
    <source>
        <dbReference type="Proteomes" id="UP000179734"/>
    </source>
</evidence>
<keyword evidence="3" id="KW-1185">Reference proteome</keyword>
<dbReference type="EMBL" id="MLQM01000008">
    <property type="protein sequence ID" value="OHV06114.1"/>
    <property type="molecule type" value="Genomic_DNA"/>
</dbReference>
<accession>A0A1S1NSN7</accession>
<dbReference type="AlphaFoldDB" id="A0A1S1NSN7"/>
<evidence type="ECO:0008006" key="4">
    <source>
        <dbReference type="Google" id="ProtNLM"/>
    </source>
</evidence>
<feature type="compositionally biased region" description="Pro residues" evidence="1">
    <location>
        <begin position="103"/>
        <end position="117"/>
    </location>
</feature>
<protein>
    <recommendedName>
        <fullName evidence="4">13e12 repeat-containing protein</fullName>
    </recommendedName>
</protein>
<gene>
    <name evidence="2" type="ORF">BKN37_03170</name>
</gene>
<evidence type="ECO:0000313" key="2">
    <source>
        <dbReference type="EMBL" id="OHV06114.1"/>
    </source>
</evidence>
<proteinExistence type="predicted"/>
<evidence type="ECO:0000256" key="1">
    <source>
        <dbReference type="SAM" id="MobiDB-lite"/>
    </source>
</evidence>
<reference evidence="2 3" key="1">
    <citation type="submission" date="2016-10" db="EMBL/GenBank/DDBJ databases">
        <title>Genome sequence of Mycobacterium talmonii.</title>
        <authorList>
            <person name="Greninger A.L."/>
            <person name="Elliott B."/>
            <person name="Vasireddy S."/>
            <person name="Vasireddy R."/>
        </authorList>
    </citation>
    <scope>NUCLEOTIDE SEQUENCE [LARGE SCALE GENOMIC DNA]</scope>
    <source>
        <strain evidence="3">NE-TNMC-100812</strain>
    </source>
</reference>
<organism evidence="2 3">
    <name type="scientific">Mycobacterium talmoniae</name>
    <dbReference type="NCBI Taxonomy" id="1858794"/>
    <lineage>
        <taxon>Bacteria</taxon>
        <taxon>Bacillati</taxon>
        <taxon>Actinomycetota</taxon>
        <taxon>Actinomycetes</taxon>
        <taxon>Mycobacteriales</taxon>
        <taxon>Mycobacteriaceae</taxon>
        <taxon>Mycobacterium</taxon>
    </lineage>
</organism>
<dbReference type="RefSeq" id="WP_071021309.1">
    <property type="nucleotide sequence ID" value="NZ_MLQM01000008.1"/>
</dbReference>
<name>A0A1S1NSN7_9MYCO</name>
<comment type="caution">
    <text evidence="2">The sequence shown here is derived from an EMBL/GenBank/DDBJ whole genome shotgun (WGS) entry which is preliminary data.</text>
</comment>
<feature type="region of interest" description="Disordered" evidence="1">
    <location>
        <begin position="52"/>
        <end position="117"/>
    </location>
</feature>